<keyword evidence="9" id="KW-0325">Glycoprotein</keyword>
<accession>A0AAD8GI05</accession>
<dbReference type="EMBL" id="JAGXEW010000002">
    <property type="protein sequence ID" value="KAK1174549.1"/>
    <property type="molecule type" value="Genomic_DNA"/>
</dbReference>
<feature type="domain" description="Sushi" evidence="15">
    <location>
        <begin position="475"/>
        <end position="534"/>
    </location>
</feature>
<dbReference type="InterPro" id="IPR051622">
    <property type="entry name" value="R-tyr_protein_phosphatases"/>
</dbReference>
<keyword evidence="7 12" id="KW-0472">Membrane</keyword>
<feature type="domain" description="EGF-like" evidence="14">
    <location>
        <begin position="80"/>
        <end position="119"/>
    </location>
</feature>
<evidence type="ECO:0000256" key="4">
    <source>
        <dbReference type="ARBA" id="ARBA00022729"/>
    </source>
</evidence>
<evidence type="ECO:0000256" key="6">
    <source>
        <dbReference type="ARBA" id="ARBA00022989"/>
    </source>
</evidence>
<dbReference type="PROSITE" id="PS50026">
    <property type="entry name" value="EGF_3"/>
    <property type="match status" value="4"/>
</dbReference>
<evidence type="ECO:0000256" key="7">
    <source>
        <dbReference type="ARBA" id="ARBA00023136"/>
    </source>
</evidence>
<evidence type="ECO:0000256" key="10">
    <source>
        <dbReference type="PROSITE-ProRule" id="PRU00076"/>
    </source>
</evidence>
<reference evidence="16" key="1">
    <citation type="submission" date="2022-02" db="EMBL/GenBank/DDBJ databases">
        <title>Atlantic sturgeon de novo genome assembly.</title>
        <authorList>
            <person name="Stock M."/>
            <person name="Klopp C."/>
            <person name="Guiguen Y."/>
            <person name="Cabau C."/>
            <person name="Parinello H."/>
            <person name="Santidrian Yebra-Pimentel E."/>
            <person name="Kuhl H."/>
            <person name="Dirks R.P."/>
            <person name="Guessner J."/>
            <person name="Wuertz S."/>
            <person name="Du K."/>
            <person name="Schartl M."/>
        </authorList>
    </citation>
    <scope>NUCLEOTIDE SEQUENCE</scope>
    <source>
        <strain evidence="16">STURGEONOMICS-FGT-2020</strain>
        <tissue evidence="16">Whole blood</tissue>
    </source>
</reference>
<gene>
    <name evidence="16" type="primary">SUSD1</name>
    <name evidence="16" type="ORF">AOXY_G2061</name>
</gene>
<dbReference type="SUPFAM" id="SSF57184">
    <property type="entry name" value="Growth factor receptor domain"/>
    <property type="match status" value="1"/>
</dbReference>
<keyword evidence="4 13" id="KW-0732">Signal</keyword>
<evidence type="ECO:0000256" key="13">
    <source>
        <dbReference type="SAM" id="SignalP"/>
    </source>
</evidence>
<feature type="domain" description="Sushi" evidence="15">
    <location>
        <begin position="415"/>
        <end position="474"/>
    </location>
</feature>
<dbReference type="SMART" id="SM00181">
    <property type="entry name" value="EGF"/>
    <property type="match status" value="4"/>
</dbReference>
<evidence type="ECO:0000256" key="5">
    <source>
        <dbReference type="ARBA" id="ARBA00022737"/>
    </source>
</evidence>
<dbReference type="SUPFAM" id="SSF57196">
    <property type="entry name" value="EGF/Laminin"/>
    <property type="match status" value="1"/>
</dbReference>
<keyword evidence="11" id="KW-0768">Sushi</keyword>
<comment type="subcellular location">
    <subcellularLocation>
        <location evidence="1">Membrane</location>
        <topology evidence="1">Single-pass type I membrane protein</topology>
    </subcellularLocation>
</comment>
<feature type="domain" description="Sushi" evidence="15">
    <location>
        <begin position="655"/>
        <end position="714"/>
    </location>
</feature>
<feature type="chain" id="PRO_5041900462" evidence="13">
    <location>
        <begin position="32"/>
        <end position="1035"/>
    </location>
</feature>
<dbReference type="CDD" id="cd00033">
    <property type="entry name" value="CCP"/>
    <property type="match status" value="9"/>
</dbReference>
<dbReference type="PROSITE" id="PS00010">
    <property type="entry name" value="ASX_HYDROXYL"/>
    <property type="match status" value="3"/>
</dbReference>
<dbReference type="Gene3D" id="2.10.70.10">
    <property type="entry name" value="Complement Module, domain 1"/>
    <property type="match status" value="7"/>
</dbReference>
<dbReference type="GO" id="GO:0016020">
    <property type="term" value="C:membrane"/>
    <property type="evidence" value="ECO:0007669"/>
    <property type="project" value="UniProtKB-SubCell"/>
</dbReference>
<dbReference type="Pfam" id="PF00084">
    <property type="entry name" value="Sushi"/>
    <property type="match status" value="9"/>
</dbReference>
<keyword evidence="17" id="KW-1185">Reference proteome</keyword>
<dbReference type="InterPro" id="IPR018097">
    <property type="entry name" value="EGF_Ca-bd_CS"/>
</dbReference>
<feature type="domain" description="EGF-like" evidence="14">
    <location>
        <begin position="132"/>
        <end position="169"/>
    </location>
</feature>
<protein>
    <submittedName>
        <fullName evidence="16">Sushi domain-containing protein 1-like isoform X9</fullName>
    </submittedName>
</protein>
<evidence type="ECO:0000256" key="1">
    <source>
        <dbReference type="ARBA" id="ARBA00004479"/>
    </source>
</evidence>
<organism evidence="16 17">
    <name type="scientific">Acipenser oxyrinchus oxyrinchus</name>
    <dbReference type="NCBI Taxonomy" id="40147"/>
    <lineage>
        <taxon>Eukaryota</taxon>
        <taxon>Metazoa</taxon>
        <taxon>Chordata</taxon>
        <taxon>Craniata</taxon>
        <taxon>Vertebrata</taxon>
        <taxon>Euteleostomi</taxon>
        <taxon>Actinopterygii</taxon>
        <taxon>Chondrostei</taxon>
        <taxon>Acipenseriformes</taxon>
        <taxon>Acipenseridae</taxon>
        <taxon>Acipenser</taxon>
    </lineage>
</organism>
<dbReference type="PROSITE" id="PS01186">
    <property type="entry name" value="EGF_2"/>
    <property type="match status" value="1"/>
</dbReference>
<evidence type="ECO:0000256" key="9">
    <source>
        <dbReference type="ARBA" id="ARBA00023180"/>
    </source>
</evidence>
<evidence type="ECO:0000256" key="11">
    <source>
        <dbReference type="PROSITE-ProRule" id="PRU00302"/>
    </source>
</evidence>
<dbReference type="InterPro" id="IPR000152">
    <property type="entry name" value="EGF-type_Asp/Asn_hydroxyl_site"/>
</dbReference>
<feature type="domain" description="EGF-like" evidence="14">
    <location>
        <begin position="39"/>
        <end position="79"/>
    </location>
</feature>
<proteinExistence type="predicted"/>
<dbReference type="PANTHER" id="PTHR24051">
    <property type="entry name" value="SUSHI DOMAIN-CONTAINING PROTEIN 1"/>
    <property type="match status" value="1"/>
</dbReference>
<dbReference type="Gene3D" id="2.10.25.10">
    <property type="entry name" value="Laminin"/>
    <property type="match status" value="4"/>
</dbReference>
<dbReference type="SMART" id="SM00179">
    <property type="entry name" value="EGF_CA"/>
    <property type="match status" value="3"/>
</dbReference>
<evidence type="ECO:0000256" key="8">
    <source>
        <dbReference type="ARBA" id="ARBA00023157"/>
    </source>
</evidence>
<dbReference type="Pfam" id="PF23144">
    <property type="entry name" value="Fn3_PTPRU"/>
    <property type="match status" value="1"/>
</dbReference>
<keyword evidence="2 10" id="KW-0245">EGF-like domain</keyword>
<feature type="transmembrane region" description="Helical" evidence="12">
    <location>
        <begin position="1006"/>
        <end position="1029"/>
    </location>
</feature>
<feature type="domain" description="Sushi" evidence="15">
    <location>
        <begin position="535"/>
        <end position="594"/>
    </location>
</feature>
<dbReference type="PANTHER" id="PTHR24051:SF5">
    <property type="entry name" value="SUSHI DOMAIN-CONTAINING PROTEIN 1"/>
    <property type="match status" value="1"/>
</dbReference>
<feature type="domain" description="Sushi" evidence="15">
    <location>
        <begin position="355"/>
        <end position="414"/>
    </location>
</feature>
<keyword evidence="6 12" id="KW-1133">Transmembrane helix</keyword>
<keyword evidence="5" id="KW-0677">Repeat</keyword>
<keyword evidence="3 12" id="KW-0812">Transmembrane</keyword>
<evidence type="ECO:0000313" key="16">
    <source>
        <dbReference type="EMBL" id="KAK1174549.1"/>
    </source>
</evidence>
<dbReference type="InterPro" id="IPR035976">
    <property type="entry name" value="Sushi/SCR/CCP_sf"/>
</dbReference>
<evidence type="ECO:0000256" key="2">
    <source>
        <dbReference type="ARBA" id="ARBA00022536"/>
    </source>
</evidence>
<feature type="domain" description="EGF-like" evidence="14">
    <location>
        <begin position="243"/>
        <end position="280"/>
    </location>
</feature>
<keyword evidence="8" id="KW-1015">Disulfide bond</keyword>
<evidence type="ECO:0000259" key="15">
    <source>
        <dbReference type="PROSITE" id="PS50923"/>
    </source>
</evidence>
<dbReference type="FunFam" id="2.10.25.10:FF:000038">
    <property type="entry name" value="Fibrillin 2"/>
    <property type="match status" value="1"/>
</dbReference>
<dbReference type="SMART" id="SM00032">
    <property type="entry name" value="CCP"/>
    <property type="match status" value="9"/>
</dbReference>
<feature type="domain" description="Sushi" evidence="15">
    <location>
        <begin position="715"/>
        <end position="774"/>
    </location>
</feature>
<dbReference type="Gene3D" id="2.20.28.230">
    <property type="match status" value="2"/>
</dbReference>
<feature type="domain" description="Sushi" evidence="15">
    <location>
        <begin position="295"/>
        <end position="354"/>
    </location>
</feature>
<dbReference type="InterPro" id="IPR000436">
    <property type="entry name" value="Sushi_SCR_CCP_dom"/>
</dbReference>
<dbReference type="SUPFAM" id="SSF57535">
    <property type="entry name" value="Complement control module/SCR domain"/>
    <property type="match status" value="9"/>
</dbReference>
<name>A0AAD8GI05_ACIOX</name>
<sequence>MKRNIVRMVWSSTEGCFALLLLLMLTRVQEGQVVTTGNTLDICATCHANATCDKKTDGSGGMICNCKYGFLGNGRTQCQDKDECQIGATNICGEHTACYNTYGSFYCTCLDGYSPSNRMAAFIPNDGTYCDDIDECQVRGRCGEGGLCKNLPGDFNCTCAEGYTVTNASEPFNPVKDAAFCKAVDCGSPPIIPHAFLLSETGTSYGSVVKYSCFQGYVLKSGNDTTVCNAGGEWEDPSLVCEDIDECQVRGICGEGGLCRNLPGDFNCTCAEGYTVTNASEPFNPVKDAAFCKEIDCGQPPMLPHTAMLWNSSAGLGSVVYYNCKEGFYRAGGRNFSVCTKSGYWENASLLCKEIDCGQPPMLPHTAMLWNSSAGLGSVVYYNCKEGFYRAGGRNYSVCTESGYWENASLLCKEIDCGQPPMLPHTAMLWNSSAGLGSVVYYNCKEGFYRAGGRNFSVCTKSGYWENASLLCKEIDCGQPPMLPHTAMLWNSSAGLGSVVYYNCKEGFYRAGGRNFSVCSINGYWEDTSLLCKEIDCGQPPMLPHTAMLWNSSAGLGSVVYYNCKEGFYRAGGRNYSVCTINGYWENASLLCKEINCGAPAFVPHTDMLWDKTAHLGSVVYFKCEKGFFVERGKNRSVCTANGFWENVTLTCKEINCGIPPPVQYTDMLWDNTSQLGSVVYYKCKEGFYTVEEKNYSACTANRRWENITLKCKELDCGSPPVLAYTEMLQPNTTSPGSVVYYQCIDGFTRKGGRNVSVCTKRGEWDAATLICKEIPAISELNFKEGCLKWRAHRDGRLKETYNFKLDGLRGYQKDFLDKRIINFTSGDDTPEICLTLQPGTNYTINITALSAGYSIRASINTSIADPPVPEVAFIVAEGPLPPLRLLRAAETNGPISLYQVVVLPVDGPLVFNCSSLNMPNFYSKKGGGGAYVTAELYAEDIADELVFNVGDRQYYGDYYNAPLEKGRGYNVILRVVSEWCQVKKQSCVTWAQTKGLSHTIQHVTIFAGGSVGVIGFILFLGFSIVWYCKKRRDT</sequence>
<dbReference type="Pfam" id="PF07645">
    <property type="entry name" value="EGF_CA"/>
    <property type="match status" value="3"/>
</dbReference>
<dbReference type="InterPro" id="IPR001881">
    <property type="entry name" value="EGF-like_Ca-bd_dom"/>
</dbReference>
<feature type="signal peptide" evidence="13">
    <location>
        <begin position="1"/>
        <end position="31"/>
    </location>
</feature>
<dbReference type="AlphaFoldDB" id="A0AAD8GI05"/>
<evidence type="ECO:0000256" key="12">
    <source>
        <dbReference type="SAM" id="Phobius"/>
    </source>
</evidence>
<dbReference type="CDD" id="cd00054">
    <property type="entry name" value="EGF_CA"/>
    <property type="match status" value="3"/>
</dbReference>
<dbReference type="InterPro" id="IPR009030">
    <property type="entry name" value="Growth_fac_rcpt_cys_sf"/>
</dbReference>
<feature type="domain" description="Sushi" evidence="15">
    <location>
        <begin position="184"/>
        <end position="243"/>
    </location>
</feature>
<comment type="caution">
    <text evidence="16">The sequence shown here is derived from an EMBL/GenBank/DDBJ whole genome shotgun (WGS) entry which is preliminary data.</text>
</comment>
<dbReference type="InterPro" id="IPR049883">
    <property type="entry name" value="NOTCH1_EGF-like"/>
</dbReference>
<dbReference type="GO" id="GO:0005509">
    <property type="term" value="F:calcium ion binding"/>
    <property type="evidence" value="ECO:0007669"/>
    <property type="project" value="InterPro"/>
</dbReference>
<dbReference type="Proteomes" id="UP001230051">
    <property type="component" value="Unassembled WGS sequence"/>
</dbReference>
<evidence type="ECO:0000259" key="14">
    <source>
        <dbReference type="PROSITE" id="PS50026"/>
    </source>
</evidence>
<evidence type="ECO:0000256" key="3">
    <source>
        <dbReference type="ARBA" id="ARBA00022692"/>
    </source>
</evidence>
<dbReference type="InterPro" id="IPR000742">
    <property type="entry name" value="EGF"/>
</dbReference>
<feature type="domain" description="Sushi" evidence="15">
    <location>
        <begin position="595"/>
        <end position="654"/>
    </location>
</feature>
<dbReference type="InterPro" id="IPR057598">
    <property type="entry name" value="Fn3_PTPRU"/>
</dbReference>
<comment type="caution">
    <text evidence="10">Lacks conserved residue(s) required for the propagation of feature annotation.</text>
</comment>
<evidence type="ECO:0000313" key="17">
    <source>
        <dbReference type="Proteomes" id="UP001230051"/>
    </source>
</evidence>
<dbReference type="PROSITE" id="PS50923">
    <property type="entry name" value="SUSHI"/>
    <property type="match status" value="9"/>
</dbReference>
<dbReference type="PROSITE" id="PS01187">
    <property type="entry name" value="EGF_CA"/>
    <property type="match status" value="2"/>
</dbReference>